<feature type="compositionally biased region" description="Basic and acidic residues" evidence="9">
    <location>
        <begin position="401"/>
        <end position="411"/>
    </location>
</feature>
<dbReference type="Pfam" id="PF13639">
    <property type="entry name" value="zf-RING_2"/>
    <property type="match status" value="1"/>
</dbReference>
<dbReference type="FunFam" id="3.30.40.10:FF:000538">
    <property type="entry name" value="E3 ubiquitin-protein ligase MBR2 isoform A"/>
    <property type="match status" value="1"/>
</dbReference>
<dbReference type="InterPro" id="IPR001841">
    <property type="entry name" value="Znf_RING"/>
</dbReference>
<dbReference type="SUPFAM" id="SSF57850">
    <property type="entry name" value="RING/U-box"/>
    <property type="match status" value="1"/>
</dbReference>
<evidence type="ECO:0000256" key="6">
    <source>
        <dbReference type="ARBA" id="ARBA00022786"/>
    </source>
</evidence>
<feature type="compositionally biased region" description="Polar residues" evidence="9">
    <location>
        <begin position="386"/>
        <end position="398"/>
    </location>
</feature>
<dbReference type="SMART" id="SM00184">
    <property type="entry name" value="RING"/>
    <property type="match status" value="1"/>
</dbReference>
<evidence type="ECO:0000256" key="4">
    <source>
        <dbReference type="ARBA" id="ARBA00022723"/>
    </source>
</evidence>
<organism evidence="11 12">
    <name type="scientific">Erythroxylum novogranatense</name>
    <dbReference type="NCBI Taxonomy" id="1862640"/>
    <lineage>
        <taxon>Eukaryota</taxon>
        <taxon>Viridiplantae</taxon>
        <taxon>Streptophyta</taxon>
        <taxon>Embryophyta</taxon>
        <taxon>Tracheophyta</taxon>
        <taxon>Spermatophyta</taxon>
        <taxon>Magnoliopsida</taxon>
        <taxon>eudicotyledons</taxon>
        <taxon>Gunneridae</taxon>
        <taxon>Pentapetalae</taxon>
        <taxon>rosids</taxon>
        <taxon>fabids</taxon>
        <taxon>Malpighiales</taxon>
        <taxon>Erythroxylaceae</taxon>
        <taxon>Erythroxylum</taxon>
    </lineage>
</organism>
<dbReference type="PANTHER" id="PTHR22937:SF174">
    <property type="entry name" value="RING-TYPE E3 UBIQUITIN TRANSFERASE"/>
    <property type="match status" value="1"/>
</dbReference>
<evidence type="ECO:0000256" key="2">
    <source>
        <dbReference type="ARBA" id="ARBA00012483"/>
    </source>
</evidence>
<dbReference type="Proteomes" id="UP001159364">
    <property type="component" value="Linkage Group LG08"/>
</dbReference>
<dbReference type="InterPro" id="IPR013083">
    <property type="entry name" value="Znf_RING/FYVE/PHD"/>
</dbReference>
<keyword evidence="5 8" id="KW-0863">Zinc-finger</keyword>
<protein>
    <recommendedName>
        <fullName evidence="2">RING-type E3 ubiquitin transferase</fullName>
        <ecNumber evidence="2">2.3.2.27</ecNumber>
    </recommendedName>
</protein>
<keyword evidence="3" id="KW-0808">Transferase</keyword>
<comment type="catalytic activity">
    <reaction evidence="1">
        <text>S-ubiquitinyl-[E2 ubiquitin-conjugating enzyme]-L-cysteine + [acceptor protein]-L-lysine = [E2 ubiquitin-conjugating enzyme]-L-cysteine + N(6)-ubiquitinyl-[acceptor protein]-L-lysine.</text>
        <dbReference type="EC" id="2.3.2.27"/>
    </reaction>
</comment>
<keyword evidence="6" id="KW-0833">Ubl conjugation pathway</keyword>
<comment type="caution">
    <text evidence="11">The sequence shown here is derived from an EMBL/GenBank/DDBJ whole genome shotgun (WGS) entry which is preliminary data.</text>
</comment>
<keyword evidence="7" id="KW-0862">Zinc</keyword>
<reference evidence="11 12" key="1">
    <citation type="submission" date="2021-09" db="EMBL/GenBank/DDBJ databases">
        <title>Genomic insights and catalytic innovation underlie evolution of tropane alkaloids biosynthesis.</title>
        <authorList>
            <person name="Wang Y.-J."/>
            <person name="Tian T."/>
            <person name="Huang J.-P."/>
            <person name="Huang S.-X."/>
        </authorList>
    </citation>
    <scope>NUCLEOTIDE SEQUENCE [LARGE SCALE GENOMIC DNA]</scope>
    <source>
        <strain evidence="11">KIB-2018</strain>
        <tissue evidence="11">Leaf</tissue>
    </source>
</reference>
<feature type="region of interest" description="Disordered" evidence="9">
    <location>
        <begin position="76"/>
        <end position="113"/>
    </location>
</feature>
<dbReference type="AlphaFoldDB" id="A0AAV8UBS8"/>
<dbReference type="GO" id="GO:0061630">
    <property type="term" value="F:ubiquitin protein ligase activity"/>
    <property type="evidence" value="ECO:0007669"/>
    <property type="project" value="UniProtKB-EC"/>
</dbReference>
<dbReference type="GO" id="GO:0008270">
    <property type="term" value="F:zinc ion binding"/>
    <property type="evidence" value="ECO:0007669"/>
    <property type="project" value="UniProtKB-KW"/>
</dbReference>
<evidence type="ECO:0000256" key="3">
    <source>
        <dbReference type="ARBA" id="ARBA00022679"/>
    </source>
</evidence>
<dbReference type="InterPro" id="IPR045191">
    <property type="entry name" value="MBR1/2-like"/>
</dbReference>
<dbReference type="PROSITE" id="PS50089">
    <property type="entry name" value="ZF_RING_2"/>
    <property type="match status" value="1"/>
</dbReference>
<dbReference type="CDD" id="cd16469">
    <property type="entry name" value="RING-H2_RNF24-like"/>
    <property type="match status" value="1"/>
</dbReference>
<feature type="compositionally biased region" description="Polar residues" evidence="9">
    <location>
        <begin position="329"/>
        <end position="342"/>
    </location>
</feature>
<name>A0AAV8UBS8_9ROSI</name>
<keyword evidence="4" id="KW-0479">Metal-binding</keyword>
<evidence type="ECO:0000313" key="12">
    <source>
        <dbReference type="Proteomes" id="UP001159364"/>
    </source>
</evidence>
<evidence type="ECO:0000256" key="1">
    <source>
        <dbReference type="ARBA" id="ARBA00000900"/>
    </source>
</evidence>
<sequence length="553" mass="61578">MVMEHRNFLNAPQMFENEQDQEWNHAHLEQSYNNMAGSGSAENAPFYFPVENIPVDGVHFTSPWSSAPNAFLSSNHSVEGSHYQPDTSGPSLSHYQPDTSGPSHDPFHPSPAGNFCAAPDNYAHHASSSNYERQTMHGIEGSFVDLTMGNGRGPHKRKSPGIPSSCERGSTSRYYGVGSSSDLPLSLELREEKPNLGSQCMPWEHFTMNPSYRGNLSFRAESSTRNVRSRPTLDTESNLARTHFPGIHSHVSFSASHPVDHHGSLEFPGQSSSASTHEWSHARMSPPPGRIIPSDTGGFSHETNHFPAGNSAINASVDVRGYQHDFISRRNSVSQSPHVTSTHSERGIRSSHSQRPSPNFRASSSSLRLGHIVPSDDNLQLVAESYSSRQPRQLSTPAWRSGDRNGRSRISHERYRSLSSEACLHERFSSEGFMVVERSHFYGSRNMFDQHREMRLDIDNMSYEELLALGERIGHVNTGLSEDLMSKCLTETVHYSLDQKEGSCVICLEEYKNMDDIGALSSCGHDYHISCIKKWLSMKNSCPICKTAALEDK</sequence>
<feature type="region of interest" description="Disordered" evidence="9">
    <location>
        <begin position="386"/>
        <end position="411"/>
    </location>
</feature>
<dbReference type="PANTHER" id="PTHR22937">
    <property type="entry name" value="E3 UBIQUITIN-PROTEIN LIGASE RNF165"/>
    <property type="match status" value="1"/>
</dbReference>
<dbReference type="EMBL" id="JAIWQS010000008">
    <property type="protein sequence ID" value="KAJ8899885.1"/>
    <property type="molecule type" value="Genomic_DNA"/>
</dbReference>
<feature type="domain" description="RING-type" evidence="10">
    <location>
        <begin position="504"/>
        <end position="546"/>
    </location>
</feature>
<evidence type="ECO:0000256" key="7">
    <source>
        <dbReference type="ARBA" id="ARBA00022833"/>
    </source>
</evidence>
<feature type="compositionally biased region" description="Polar residues" evidence="9">
    <location>
        <begin position="76"/>
        <end position="102"/>
    </location>
</feature>
<feature type="region of interest" description="Disordered" evidence="9">
    <location>
        <begin position="327"/>
        <end position="369"/>
    </location>
</feature>
<feature type="region of interest" description="Disordered" evidence="9">
    <location>
        <begin position="144"/>
        <end position="181"/>
    </location>
</feature>
<dbReference type="EC" id="2.3.2.27" evidence="2"/>
<feature type="region of interest" description="Disordered" evidence="9">
    <location>
        <begin position="264"/>
        <end position="307"/>
    </location>
</feature>
<keyword evidence="12" id="KW-1185">Reference proteome</keyword>
<evidence type="ECO:0000313" key="11">
    <source>
        <dbReference type="EMBL" id="KAJ8899885.1"/>
    </source>
</evidence>
<feature type="compositionally biased region" description="Polar residues" evidence="9">
    <location>
        <begin position="350"/>
        <end position="367"/>
    </location>
</feature>
<evidence type="ECO:0000256" key="9">
    <source>
        <dbReference type="SAM" id="MobiDB-lite"/>
    </source>
</evidence>
<evidence type="ECO:0000259" key="10">
    <source>
        <dbReference type="PROSITE" id="PS50089"/>
    </source>
</evidence>
<feature type="compositionally biased region" description="Polar residues" evidence="9">
    <location>
        <begin position="167"/>
        <end position="181"/>
    </location>
</feature>
<proteinExistence type="predicted"/>
<evidence type="ECO:0000256" key="8">
    <source>
        <dbReference type="PROSITE-ProRule" id="PRU00175"/>
    </source>
</evidence>
<accession>A0AAV8UBS8</accession>
<dbReference type="Gene3D" id="3.30.40.10">
    <property type="entry name" value="Zinc/RING finger domain, C3HC4 (zinc finger)"/>
    <property type="match status" value="1"/>
</dbReference>
<gene>
    <name evidence="11" type="ORF">K2173_019588</name>
</gene>
<evidence type="ECO:0000256" key="5">
    <source>
        <dbReference type="ARBA" id="ARBA00022771"/>
    </source>
</evidence>